<keyword evidence="5" id="KW-1185">Reference proteome</keyword>
<evidence type="ECO:0000313" key="2">
    <source>
        <dbReference type="EMBL" id="GAL71609.1"/>
    </source>
</evidence>
<dbReference type="EMBL" id="BBNY01000059">
    <property type="protein sequence ID" value="GAL89903.1"/>
    <property type="molecule type" value="Genomic_DNA"/>
</dbReference>
<evidence type="ECO:0000313" key="3">
    <source>
        <dbReference type="EMBL" id="GAL89903.1"/>
    </source>
</evidence>
<dbReference type="EMBL" id="BBNR01000017">
    <property type="protein sequence ID" value="GAL68178.1"/>
    <property type="molecule type" value="Genomic_DNA"/>
</dbReference>
<evidence type="ECO:0000313" key="5">
    <source>
        <dbReference type="Proteomes" id="UP000030184"/>
    </source>
</evidence>
<reference evidence="5" key="1">
    <citation type="journal article" date="2014" name="Genome Announc.">
        <title>Draft Genome Sequence of Marine Flavobacterium Jejuia pallidilutea Strain 11shimoA1 and Pigmentation Mutants.</title>
        <authorList>
            <person name="Takatani N."/>
            <person name="Nakanishi M."/>
            <person name="Meirelles P."/>
            <person name="Mino S."/>
            <person name="Suda W."/>
            <person name="Oshima K."/>
            <person name="Hattori M."/>
            <person name="Ohkuma M."/>
            <person name="Hosokawa M."/>
            <person name="Miyashita K."/>
            <person name="Thompson F.L."/>
            <person name="Niwa A."/>
            <person name="Sawabe T."/>
            <person name="Sawabe T."/>
        </authorList>
    </citation>
    <scope>NUCLEOTIDE SEQUENCE [LARGE SCALE GENOMIC DNA]</scope>
    <source>
        <strain evidence="5">JCM 19538</strain>
    </source>
</reference>
<sequence>MAQDQFVLHNKSGKDKIRFKLINNLIVFPVEVNGVKLSFLLDTSLV</sequence>
<evidence type="ECO:0000313" key="4">
    <source>
        <dbReference type="Proteomes" id="UP000029641"/>
    </source>
</evidence>
<name>A0A090VW18_9FLAO</name>
<proteinExistence type="predicted"/>
<protein>
    <submittedName>
        <fullName evidence="1">Uncharacterized protein</fullName>
    </submittedName>
</protein>
<dbReference type="Proteomes" id="UP000030184">
    <property type="component" value="Unassembled WGS sequence"/>
</dbReference>
<comment type="caution">
    <text evidence="1">The sequence shown here is derived from an EMBL/GenBank/DDBJ whole genome shotgun (WGS) entry which is preliminary data.</text>
</comment>
<dbReference type="STRING" id="504487.JCM19538_1553"/>
<gene>
    <name evidence="1" type="ORF">JCM19301_320</name>
    <name evidence="2" type="ORF">JCM19302_3099</name>
    <name evidence="3" type="ORF">JCM19538_1553</name>
</gene>
<dbReference type="EMBL" id="BBNS01000014">
    <property type="protein sequence ID" value="GAL71609.1"/>
    <property type="molecule type" value="Genomic_DNA"/>
</dbReference>
<dbReference type="AlphaFoldDB" id="A0A090VW18"/>
<organism evidence="1 4">
    <name type="scientific">Jejuia pallidilutea</name>
    <dbReference type="NCBI Taxonomy" id="504487"/>
    <lineage>
        <taxon>Bacteria</taxon>
        <taxon>Pseudomonadati</taxon>
        <taxon>Bacteroidota</taxon>
        <taxon>Flavobacteriia</taxon>
        <taxon>Flavobacteriales</taxon>
        <taxon>Flavobacteriaceae</taxon>
        <taxon>Jejuia</taxon>
    </lineage>
</organism>
<dbReference type="Proteomes" id="UP000029646">
    <property type="component" value="Unassembled WGS sequence"/>
</dbReference>
<accession>A0A090VW18</accession>
<dbReference type="Proteomes" id="UP000029641">
    <property type="component" value="Unassembled WGS sequence"/>
</dbReference>
<evidence type="ECO:0000313" key="1">
    <source>
        <dbReference type="EMBL" id="GAL68178.1"/>
    </source>
</evidence>